<dbReference type="EC" id="3.1.1.96" evidence="8"/>
<dbReference type="PANTHER" id="PTHR46124:SF2">
    <property type="entry name" value="D-AMINOACYL-TRNA DEACYLASE"/>
    <property type="match status" value="1"/>
</dbReference>
<dbReference type="NCBIfam" id="TIGR00010">
    <property type="entry name" value="YchF/TatD family DNA exonuclease"/>
    <property type="match status" value="1"/>
</dbReference>
<evidence type="ECO:0000313" key="9">
    <source>
        <dbReference type="Proteomes" id="UP000094714"/>
    </source>
</evidence>
<dbReference type="CDD" id="cd01310">
    <property type="entry name" value="TatD_DNAse"/>
    <property type="match status" value="1"/>
</dbReference>
<dbReference type="InterPro" id="IPR032466">
    <property type="entry name" value="Metal_Hydrolase"/>
</dbReference>
<dbReference type="GO" id="GO:0004527">
    <property type="term" value="F:exonuclease activity"/>
    <property type="evidence" value="ECO:0007669"/>
    <property type="project" value="UniProtKB-KW"/>
</dbReference>
<dbReference type="PATRIC" id="fig|1613.112.peg.1128"/>
<feature type="binding site" evidence="3">
    <location>
        <position position="205"/>
    </location>
    <ligand>
        <name>a divalent metal cation</name>
        <dbReference type="ChEBI" id="CHEBI:60240"/>
        <label>1</label>
    </ligand>
</feature>
<dbReference type="EMBL" id="CP017151">
    <property type="protein sequence ID" value="AOR74528.1"/>
    <property type="molecule type" value="Genomic_DNA"/>
</dbReference>
<feature type="binding site" evidence="3">
    <location>
        <position position="155"/>
    </location>
    <ligand>
        <name>a divalent metal cation</name>
        <dbReference type="ChEBI" id="CHEBI:60240"/>
        <label>2</label>
    </ligand>
</feature>
<dbReference type="Proteomes" id="UP000503169">
    <property type="component" value="Chromosome"/>
</dbReference>
<reference evidence="7 11" key="3">
    <citation type="submission" date="2018-01" db="EMBL/GenBank/DDBJ databases">
        <title>Draft genome sequence of the feruloyl esterase-producing strain Lactobacillus fermentum CRL 1446, isolated from artisanal goat milk cheese.</title>
        <authorList>
            <person name="Abeijon Mukdsi M.C."/>
            <person name="Saavedra L."/>
            <person name="Gauffin Cano M.P."/>
            <person name="Hebert E.M."/>
            <person name="Medina R.B."/>
        </authorList>
    </citation>
    <scope>NUCLEOTIDE SEQUENCE [LARGE SCALE GENOMIC DNA]</scope>
    <source>
        <strain evidence="7 11">CRL 1446</strain>
    </source>
</reference>
<dbReference type="GO" id="GO:0005829">
    <property type="term" value="C:cytosol"/>
    <property type="evidence" value="ECO:0007669"/>
    <property type="project" value="TreeGrafter"/>
</dbReference>
<sequence length="262" mass="28861">MTIKIYDSHTHLNDEAFYGDVGAFLARAKHYGVTELNMIGSNRLLNDRALKLASTYPGLHAVIGFHPEDLAEVTPTDWEGLKKALRRPEVVGVGEVGLDFVNGIADHRAQEAALVEQIDLANQLSLPVVIHCREALAETYRVLVEHPVKAGGVMHSFSGDAAWAEKFLDLDFDLSYSGVVSFTKATEVHEAAKVTPLERMMVETDAPYLTPVPYRGKQNEPAFTYFVVEALAKLLQRSVEEVASATLQTATNRFLKGHNGQD</sequence>
<reference evidence="8 13" key="5">
    <citation type="submission" date="2020-04" db="EMBL/GenBank/DDBJ databases">
        <title>Novel strain L. Fermentum HFD1 producer antibacterial peptides.</title>
        <authorList>
            <person name="Ozhegov G.D."/>
            <person name="Pavlova A.S."/>
            <person name="Zhuravleva D.E."/>
            <person name="Gogoleva N.V."/>
            <person name="Shagimardanova E.I."/>
            <person name="Markelova M.I."/>
            <person name="Yarullina D.R."/>
            <person name="Kayumov A.R."/>
        </authorList>
    </citation>
    <scope>NUCLEOTIDE SEQUENCE [LARGE SCALE GENOMIC DNA]</scope>
    <source>
        <strain evidence="8 13">HFD1</strain>
    </source>
</reference>
<dbReference type="AlphaFoldDB" id="A0A0F4HC28"/>
<proteinExistence type="predicted"/>
<dbReference type="GO" id="GO:0046872">
    <property type="term" value="F:metal ion binding"/>
    <property type="evidence" value="ECO:0007669"/>
    <property type="project" value="UniProtKB-KW"/>
</dbReference>
<dbReference type="PANTHER" id="PTHR46124">
    <property type="entry name" value="D-AMINOACYL-TRNA DEACYLASE"/>
    <property type="match status" value="1"/>
</dbReference>
<dbReference type="EMBL" id="POTQ01000020">
    <property type="protein sequence ID" value="PNV57355.1"/>
    <property type="molecule type" value="Genomic_DNA"/>
</dbReference>
<organism evidence="5 10">
    <name type="scientific">Limosilactobacillus fermentum</name>
    <name type="common">Lactobacillus fermentum</name>
    <dbReference type="NCBI Taxonomy" id="1613"/>
    <lineage>
        <taxon>Bacteria</taxon>
        <taxon>Bacillati</taxon>
        <taxon>Bacillota</taxon>
        <taxon>Bacilli</taxon>
        <taxon>Lactobacillales</taxon>
        <taxon>Lactobacillaceae</taxon>
        <taxon>Limosilactobacillus</taxon>
    </lineage>
</organism>
<evidence type="ECO:0000313" key="6">
    <source>
        <dbReference type="EMBL" id="MPQ34525.1"/>
    </source>
</evidence>
<dbReference type="Proteomes" id="UP000185427">
    <property type="component" value="Chromosome"/>
</dbReference>
<feature type="binding site" evidence="3">
    <location>
        <position position="131"/>
    </location>
    <ligand>
        <name>a divalent metal cation</name>
        <dbReference type="ChEBI" id="CHEBI:60240"/>
        <label>2</label>
    </ligand>
</feature>
<dbReference type="Proteomes" id="UP000236514">
    <property type="component" value="Unassembled WGS sequence"/>
</dbReference>
<dbReference type="RefSeq" id="WP_003683977.1">
    <property type="nucleotide sequence ID" value="NZ_BJLV01000009.1"/>
</dbReference>
<dbReference type="Proteomes" id="UP000466799">
    <property type="component" value="Unassembled WGS sequence"/>
</dbReference>
<accession>A0A0F4HC28</accession>
<evidence type="ECO:0000313" key="7">
    <source>
        <dbReference type="EMBL" id="PNV57355.1"/>
    </source>
</evidence>
<feature type="binding site" evidence="3">
    <location>
        <position position="11"/>
    </location>
    <ligand>
        <name>a divalent metal cation</name>
        <dbReference type="ChEBI" id="CHEBI:60240"/>
        <label>1</label>
    </ligand>
</feature>
<protein>
    <submittedName>
        <fullName evidence="8">D-aminoacyl-tRNA deacylase</fullName>
        <ecNumber evidence="8">3.1.1.96</ecNumber>
    </submittedName>
    <submittedName>
        <fullName evidence="4">DNase</fullName>
    </submittedName>
    <submittedName>
        <fullName evidence="5">Hydrolase TatD</fullName>
    </submittedName>
    <submittedName>
        <fullName evidence="7">TatD family deoxyribonuclease</fullName>
    </submittedName>
    <submittedName>
        <fullName evidence="6">YchF/TatD family DNA exonuclease</fullName>
    </submittedName>
</protein>
<dbReference type="Gene3D" id="3.20.20.140">
    <property type="entry name" value="Metal-dependent hydrolases"/>
    <property type="match status" value="1"/>
</dbReference>
<dbReference type="PROSITE" id="PS01137">
    <property type="entry name" value="TATD_1"/>
    <property type="match status" value="1"/>
</dbReference>
<reference evidence="4 9" key="1">
    <citation type="submission" date="2016-09" db="EMBL/GenBank/DDBJ databases">
        <title>Genome Sequence of the Lactobacillus fermentum strain NCC2970 (CNCM I-5068).</title>
        <authorList>
            <person name="Barretto C."/>
            <person name="Ngom-Bru C."/>
            <person name="Genevaz A."/>
            <person name="Fournier C."/>
            <person name="Moine D."/>
            <person name="Kassam M."/>
            <person name="Iltis A."/>
            <person name="Sagory-Zalkind P."/>
            <person name="Faucherand G."/>
            <person name="Descombes P."/>
            <person name="Duboux S."/>
        </authorList>
    </citation>
    <scope>NUCLEOTIDE SEQUENCE [LARGE SCALE GENOMIC DNA]</scope>
    <source>
        <strain evidence="4 9">NCC2970</strain>
    </source>
</reference>
<evidence type="ECO:0000313" key="4">
    <source>
        <dbReference type="EMBL" id="AOR74528.1"/>
    </source>
</evidence>
<dbReference type="Proteomes" id="UP000094714">
    <property type="component" value="Chromosome"/>
</dbReference>
<evidence type="ECO:0000256" key="1">
    <source>
        <dbReference type="ARBA" id="ARBA00022723"/>
    </source>
</evidence>
<evidence type="ECO:0000313" key="10">
    <source>
        <dbReference type="Proteomes" id="UP000185427"/>
    </source>
</evidence>
<evidence type="ECO:0000313" key="5">
    <source>
        <dbReference type="EMBL" id="APU45687.1"/>
    </source>
</evidence>
<dbReference type="GO" id="GO:0051499">
    <property type="term" value="F:D-aminoacyl-tRNA deacylase activity"/>
    <property type="evidence" value="ECO:0007669"/>
    <property type="project" value="UniProtKB-EC"/>
</dbReference>
<evidence type="ECO:0000313" key="8">
    <source>
        <dbReference type="EMBL" id="QIX57835.1"/>
    </source>
</evidence>
<keyword evidence="1 3" id="KW-0479">Metal-binding</keyword>
<dbReference type="GeneID" id="83715502"/>
<reference evidence="6 12" key="4">
    <citation type="submission" date="2019-10" db="EMBL/GenBank/DDBJ databases">
        <title>Genome Sequencing and assembly of Lactobacillus fermentum I2, a lactic acid bacteria.</title>
        <authorList>
            <person name="Lopes L.S."/>
            <person name="Persinoti G.F."/>
            <person name="Riano-Pachon D.M."/>
            <person name="Labate C.A."/>
        </authorList>
    </citation>
    <scope>NUCLEOTIDE SEQUENCE [LARGE SCALE GENOMIC DNA]</scope>
    <source>
        <strain evidence="6 12">I2</strain>
    </source>
</reference>
<dbReference type="PIRSF" id="PIRSF005902">
    <property type="entry name" value="DNase_TatD"/>
    <property type="match status" value="1"/>
</dbReference>
<dbReference type="InterPro" id="IPR018228">
    <property type="entry name" value="DNase_TatD-rel_CS"/>
</dbReference>
<feature type="binding site" evidence="3">
    <location>
        <position position="95"/>
    </location>
    <ligand>
        <name>a divalent metal cation</name>
        <dbReference type="ChEBI" id="CHEBI:60240"/>
        <label>1</label>
    </ligand>
</feature>
<dbReference type="FunFam" id="3.20.20.140:FF:000005">
    <property type="entry name" value="TatD family hydrolase"/>
    <property type="match status" value="1"/>
</dbReference>
<dbReference type="EMBL" id="CP050919">
    <property type="protein sequence ID" value="QIX57835.1"/>
    <property type="molecule type" value="Genomic_DNA"/>
</dbReference>
<evidence type="ECO:0000256" key="3">
    <source>
        <dbReference type="PIRSR" id="PIRSR005902-1"/>
    </source>
</evidence>
<dbReference type="GO" id="GO:0004536">
    <property type="term" value="F:DNA nuclease activity"/>
    <property type="evidence" value="ECO:0007669"/>
    <property type="project" value="InterPro"/>
</dbReference>
<dbReference type="Pfam" id="PF01026">
    <property type="entry name" value="TatD_DNase"/>
    <property type="match status" value="1"/>
</dbReference>
<evidence type="ECO:0000313" key="11">
    <source>
        <dbReference type="Proteomes" id="UP000236514"/>
    </source>
</evidence>
<evidence type="ECO:0000313" key="12">
    <source>
        <dbReference type="Proteomes" id="UP000466799"/>
    </source>
</evidence>
<dbReference type="InterPro" id="IPR001130">
    <property type="entry name" value="TatD-like"/>
</dbReference>
<feature type="binding site" evidence="3">
    <location>
        <position position="9"/>
    </location>
    <ligand>
        <name>a divalent metal cation</name>
        <dbReference type="ChEBI" id="CHEBI:60240"/>
        <label>1</label>
    </ligand>
</feature>
<gene>
    <name evidence="8" type="primary">dtd3</name>
    <name evidence="5" type="ORF">BUW47_04205</name>
    <name evidence="7" type="ORF">C1Y38_08590</name>
    <name evidence="6" type="ORF">GC247_00965</name>
    <name evidence="8" type="ORF">HCY95_00235</name>
    <name evidence="4" type="ORF">LACFE_CDS1072</name>
</gene>
<evidence type="ECO:0000256" key="2">
    <source>
        <dbReference type="ARBA" id="ARBA00022801"/>
    </source>
</evidence>
<dbReference type="InterPro" id="IPR015991">
    <property type="entry name" value="TatD/YcfH-like"/>
</dbReference>
<keyword evidence="2 5" id="KW-0378">Hydrolase</keyword>
<dbReference type="SUPFAM" id="SSF51556">
    <property type="entry name" value="Metallo-dependent hydrolases"/>
    <property type="match status" value="1"/>
</dbReference>
<name>A0A0F4HC28_LIMFE</name>
<keyword evidence="6" id="KW-0540">Nuclease</keyword>
<keyword evidence="6" id="KW-0269">Exonuclease</keyword>
<dbReference type="OMA" id="HTHLDMQ"/>
<dbReference type="EMBL" id="WHJL01000003">
    <property type="protein sequence ID" value="MPQ34525.1"/>
    <property type="molecule type" value="Genomic_DNA"/>
</dbReference>
<evidence type="ECO:0000313" key="13">
    <source>
        <dbReference type="Proteomes" id="UP000503169"/>
    </source>
</evidence>
<dbReference type="OrthoDB" id="9810005at2"/>
<dbReference type="EMBL" id="CP019030">
    <property type="protein sequence ID" value="APU45687.1"/>
    <property type="molecule type" value="Genomic_DNA"/>
</dbReference>
<reference evidence="5 10" key="2">
    <citation type="submission" date="2016-12" db="EMBL/GenBank/DDBJ databases">
        <title>Complete Genome Sequence of Lactobacillus fermentum Strain SNUV175, a Probiotic for Treatment of Bacterial Vaginosis.</title>
        <authorList>
            <person name="Lee S."/>
            <person name="You H.J."/>
            <person name="Kwon B."/>
            <person name="Ko G."/>
        </authorList>
    </citation>
    <scope>NUCLEOTIDE SEQUENCE [LARGE SCALE GENOMIC DNA]</scope>
    <source>
        <strain evidence="5 10">SNUV175</strain>
    </source>
</reference>